<reference evidence="1 2" key="1">
    <citation type="submission" date="2019-03" db="EMBL/GenBank/DDBJ databases">
        <authorList>
            <person name="Kim S.G."/>
            <person name="Park S.C."/>
        </authorList>
    </citation>
    <scope>NUCLEOTIDE SEQUENCE [LARGE SCALE GENOMIC DNA]</scope>
</reference>
<sequence length="63" mass="7160">MTMFANSSMIITVEDAIIGMEKLLADATEANRELAVSAYTKRLARMRTQTTEEFRKEMGWSVN</sequence>
<dbReference type="EMBL" id="MK689364">
    <property type="protein sequence ID" value="QBZ70748.1"/>
    <property type="molecule type" value="Genomic_DNA"/>
</dbReference>
<name>A0A4D6DX02_9CAUD</name>
<accession>A0A4D6DX02</accession>
<organism evidence="1 2">
    <name type="scientific">Edwardsiella phage pEt-SU</name>
    <dbReference type="NCBI Taxonomy" id="2562142"/>
    <lineage>
        <taxon>Viruses</taxon>
        <taxon>Duplodnaviria</taxon>
        <taxon>Heunggongvirae</taxon>
        <taxon>Uroviricota</taxon>
        <taxon>Caudoviricetes</taxon>
        <taxon>Chimalliviridae</taxon>
        <taxon>Petsuvirus</taxon>
        <taxon>Petsuvirus pEtSU</taxon>
    </lineage>
</organism>
<proteinExistence type="predicted"/>
<protein>
    <submittedName>
        <fullName evidence="1">Uncharacterized protein</fullName>
    </submittedName>
</protein>
<gene>
    <name evidence="1" type="ORF">pETSU_167</name>
</gene>
<evidence type="ECO:0000313" key="1">
    <source>
        <dbReference type="EMBL" id="QBZ70748.1"/>
    </source>
</evidence>
<keyword evidence="2" id="KW-1185">Reference proteome</keyword>
<evidence type="ECO:0000313" key="2">
    <source>
        <dbReference type="Proteomes" id="UP000297195"/>
    </source>
</evidence>
<dbReference type="Proteomes" id="UP000297195">
    <property type="component" value="Segment"/>
</dbReference>